<dbReference type="PANTHER" id="PTHR43861">
    <property type="entry name" value="TRANS-ACONITATE 2-METHYLTRANSFERASE-RELATED"/>
    <property type="match status" value="1"/>
</dbReference>
<gene>
    <name evidence="2" type="ORF">Back11_39240</name>
</gene>
<evidence type="ECO:0000259" key="1">
    <source>
        <dbReference type="Pfam" id="PF13847"/>
    </source>
</evidence>
<dbReference type="Gene3D" id="3.40.50.150">
    <property type="entry name" value="Vaccinia Virus protein VP39"/>
    <property type="match status" value="1"/>
</dbReference>
<protein>
    <recommendedName>
        <fullName evidence="1">Methyltransferase domain-containing protein</fullName>
    </recommendedName>
</protein>
<organism evidence="2 3">
    <name type="scientific">Paenibacillus baekrokdamisoli</name>
    <dbReference type="NCBI Taxonomy" id="1712516"/>
    <lineage>
        <taxon>Bacteria</taxon>
        <taxon>Bacillati</taxon>
        <taxon>Bacillota</taxon>
        <taxon>Bacilli</taxon>
        <taxon>Bacillales</taxon>
        <taxon>Paenibacillaceae</taxon>
        <taxon>Paenibacillus</taxon>
    </lineage>
</organism>
<dbReference type="AlphaFoldDB" id="A0A3G9JHT1"/>
<dbReference type="Pfam" id="PF13847">
    <property type="entry name" value="Methyltransf_31"/>
    <property type="match status" value="1"/>
</dbReference>
<reference evidence="2 3" key="1">
    <citation type="submission" date="2018-11" db="EMBL/GenBank/DDBJ databases">
        <title>Complete genome sequence of Paenibacillus baekrokdamisoli strain KCTC 33723.</title>
        <authorList>
            <person name="Kang S.W."/>
            <person name="Lee K.C."/>
            <person name="Kim K.K."/>
            <person name="Kim J.S."/>
            <person name="Kim D.S."/>
            <person name="Ko S.H."/>
            <person name="Yang S.H."/>
            <person name="Lee J.S."/>
        </authorList>
    </citation>
    <scope>NUCLEOTIDE SEQUENCE [LARGE SCALE GENOMIC DNA]</scope>
    <source>
        <strain evidence="2 3">KCTC 33723</strain>
    </source>
</reference>
<dbReference type="EMBL" id="AP019308">
    <property type="protein sequence ID" value="BBH22579.1"/>
    <property type="molecule type" value="Genomic_DNA"/>
</dbReference>
<dbReference type="InterPro" id="IPR029063">
    <property type="entry name" value="SAM-dependent_MTases_sf"/>
</dbReference>
<dbReference type="Proteomes" id="UP000275368">
    <property type="component" value="Chromosome"/>
</dbReference>
<evidence type="ECO:0000313" key="2">
    <source>
        <dbReference type="EMBL" id="BBH22579.1"/>
    </source>
</evidence>
<dbReference type="InterPro" id="IPR025714">
    <property type="entry name" value="Methyltranfer_dom"/>
</dbReference>
<accession>A0A3G9JHT1</accession>
<feature type="domain" description="Methyltransferase" evidence="1">
    <location>
        <begin position="56"/>
        <end position="228"/>
    </location>
</feature>
<sequence>MDKNKKYSEINKEAWEYATTLHQKARQEKGIKLEYEMEKVFPELVLTNLDNKVNFSKKKILQICCNNGLELIALKKNGANLCVGVDISSLSIEEARINTSEAIEEVKFYNCDIYDLQSVEFEGMFDIVLFTTGSLRWLHDLDLLFQKVFHWLAEDGQLVIYDMHPITEIINDDRQLQKSQFEIIRPYFFSGAQYSFNSLDYIGHTNDHGKQNCWFMHKTSDIVSAIIENNFSIKMFKELPNDIAGIYNKLDEHQGMVPLSYLLIGQK</sequence>
<keyword evidence="3" id="KW-1185">Reference proteome</keyword>
<dbReference type="SUPFAM" id="SSF53335">
    <property type="entry name" value="S-adenosyl-L-methionine-dependent methyltransferases"/>
    <property type="match status" value="1"/>
</dbReference>
<dbReference type="KEGG" id="pbk:Back11_39240"/>
<name>A0A3G9JHT1_9BACL</name>
<dbReference type="RefSeq" id="WP_125660902.1">
    <property type="nucleotide sequence ID" value="NZ_AP019308.1"/>
</dbReference>
<dbReference type="CDD" id="cd02440">
    <property type="entry name" value="AdoMet_MTases"/>
    <property type="match status" value="1"/>
</dbReference>
<dbReference type="OrthoDB" id="9774345at2"/>
<proteinExistence type="predicted"/>
<evidence type="ECO:0000313" key="3">
    <source>
        <dbReference type="Proteomes" id="UP000275368"/>
    </source>
</evidence>